<sequence length="535" mass="59835">MEPSPLLRSTQTISSSSLYTTTSSSTHWGPGAMAGKAILAMGKAVVRGAEYLVISRRLSSMKAIIPTSDDVLSQLNFEGIFDDLLELSRPALYPEAFRVQAMQLLITQIATRQTYYLRCSISNWEIDHQELVAFLSEIIEVVLFSKRGFPEKRLVHAYTTALPLDCHPWSPCINFMSRVAELSDSMRSAVLQVRFLEAIIWVSGAQRRGTNSDSMLELECSEAFSILSKPPSPDFAEQILQLCSNQSANLLGLVDSITVDRMWPVVEGRLLEMHAGAMLEMIQQSISESSRRAPIAMLDYNSLSIDAWESAAGFYYLQPMHHSKVLTSASFMRNVFESEAMTINYTSKHSKSASSANLMRNFLRCVGIGGDVHNQTVDYLARLSYRKKVKTLTRMIQYLIAQSLLNPSTVESSVVLFMPGDPDIPKNIVKFLVRVSASLQSVENPLLDAALSNILPFVATCWDSASIFEDVYRRFYSSFRLRHRSPLPYRTHSIQLLNTIRSSDLSAVIDEAHRSGSWVHFLQPLFQTSIAALGS</sequence>
<accession>A0A8H6XG13</accession>
<proteinExistence type="predicted"/>
<organism evidence="1 2">
    <name type="scientific">Mycena venus</name>
    <dbReference type="NCBI Taxonomy" id="2733690"/>
    <lineage>
        <taxon>Eukaryota</taxon>
        <taxon>Fungi</taxon>
        <taxon>Dikarya</taxon>
        <taxon>Basidiomycota</taxon>
        <taxon>Agaricomycotina</taxon>
        <taxon>Agaricomycetes</taxon>
        <taxon>Agaricomycetidae</taxon>
        <taxon>Agaricales</taxon>
        <taxon>Marasmiineae</taxon>
        <taxon>Mycenaceae</taxon>
        <taxon>Mycena</taxon>
    </lineage>
</organism>
<dbReference type="AlphaFoldDB" id="A0A8H6XG13"/>
<keyword evidence="2" id="KW-1185">Reference proteome</keyword>
<dbReference type="EMBL" id="JACAZI010000019">
    <property type="protein sequence ID" value="KAF7340478.1"/>
    <property type="molecule type" value="Genomic_DNA"/>
</dbReference>
<protein>
    <submittedName>
        <fullName evidence="1">Uncharacterized protein</fullName>
    </submittedName>
</protein>
<gene>
    <name evidence="1" type="ORF">MVEN_01968100</name>
</gene>
<reference evidence="1" key="1">
    <citation type="submission" date="2020-05" db="EMBL/GenBank/DDBJ databases">
        <title>Mycena genomes resolve the evolution of fungal bioluminescence.</title>
        <authorList>
            <person name="Tsai I.J."/>
        </authorList>
    </citation>
    <scope>NUCLEOTIDE SEQUENCE</scope>
    <source>
        <strain evidence="1">CCC161011</strain>
    </source>
</reference>
<dbReference type="OrthoDB" id="3007877at2759"/>
<evidence type="ECO:0000313" key="2">
    <source>
        <dbReference type="Proteomes" id="UP000620124"/>
    </source>
</evidence>
<dbReference type="Proteomes" id="UP000620124">
    <property type="component" value="Unassembled WGS sequence"/>
</dbReference>
<comment type="caution">
    <text evidence="1">The sequence shown here is derived from an EMBL/GenBank/DDBJ whole genome shotgun (WGS) entry which is preliminary data.</text>
</comment>
<evidence type="ECO:0000313" key="1">
    <source>
        <dbReference type="EMBL" id="KAF7340478.1"/>
    </source>
</evidence>
<name>A0A8H6XG13_9AGAR</name>